<reference evidence="2 3" key="2">
    <citation type="submission" date="2018-08" db="EMBL/GenBank/DDBJ databases">
        <authorList>
            <person name="Laetsch R D."/>
            <person name="Stevens L."/>
            <person name="Kumar S."/>
            <person name="Blaxter L. M."/>
        </authorList>
    </citation>
    <scope>NUCLEOTIDE SEQUENCE [LARGE SCALE GENOMIC DNA]</scope>
</reference>
<evidence type="ECO:0000313" key="2">
    <source>
        <dbReference type="EMBL" id="VDM91916.1"/>
    </source>
</evidence>
<evidence type="ECO:0000256" key="1">
    <source>
        <dbReference type="SAM" id="MobiDB-lite"/>
    </source>
</evidence>
<evidence type="ECO:0000313" key="3">
    <source>
        <dbReference type="Proteomes" id="UP000271087"/>
    </source>
</evidence>
<name>A0A182ELA5_ONCOC</name>
<dbReference type="EMBL" id="UYRW01003979">
    <property type="protein sequence ID" value="VDM91916.1"/>
    <property type="molecule type" value="Genomic_DNA"/>
</dbReference>
<dbReference type="STRING" id="42157.A0A182ELA5"/>
<sequence>MDRRRAENEALSPPSQQLGRTLIRRERCSSRFSSGSNPDTPLFAIHSPLTFMAQTSPLSKNSSVLSTPTSISDCERYYSNTDFGSMAVSTKPLKLAPPPLSKKHVEVGKDTKAAIIDENLA</sequence>
<organism evidence="4">
    <name type="scientific">Onchocerca ochengi</name>
    <name type="common">Filarial nematode worm</name>
    <dbReference type="NCBI Taxonomy" id="42157"/>
    <lineage>
        <taxon>Eukaryota</taxon>
        <taxon>Metazoa</taxon>
        <taxon>Ecdysozoa</taxon>
        <taxon>Nematoda</taxon>
        <taxon>Chromadorea</taxon>
        <taxon>Rhabditida</taxon>
        <taxon>Spirurina</taxon>
        <taxon>Spiruromorpha</taxon>
        <taxon>Filarioidea</taxon>
        <taxon>Onchocercidae</taxon>
        <taxon>Onchocerca</taxon>
    </lineage>
</organism>
<evidence type="ECO:0000313" key="4">
    <source>
        <dbReference type="WBParaSite" id="nOo.2.0.1.t08895-RA"/>
    </source>
</evidence>
<dbReference type="WBParaSite" id="nOo.2.0.1.t08895-RA">
    <property type="protein sequence ID" value="nOo.2.0.1.t08895-RA"/>
    <property type="gene ID" value="nOo.2.0.1.g08895"/>
</dbReference>
<keyword evidence="3" id="KW-1185">Reference proteome</keyword>
<protein>
    <submittedName>
        <fullName evidence="2 4">Uncharacterized protein</fullName>
    </submittedName>
</protein>
<proteinExistence type="predicted"/>
<dbReference type="Proteomes" id="UP000271087">
    <property type="component" value="Unassembled WGS sequence"/>
</dbReference>
<gene>
    <name evidence="2" type="ORF">NOO_LOCUS8895</name>
</gene>
<dbReference type="AlphaFoldDB" id="A0A182ELA5"/>
<accession>A0A182ELA5</accession>
<feature type="region of interest" description="Disordered" evidence="1">
    <location>
        <begin position="1"/>
        <end position="22"/>
    </location>
</feature>
<reference evidence="4" key="1">
    <citation type="submission" date="2016-06" db="UniProtKB">
        <authorList>
            <consortium name="WormBaseParasite"/>
        </authorList>
    </citation>
    <scope>IDENTIFICATION</scope>
</reference>